<reference evidence="3" key="1">
    <citation type="submission" date="2020-03" db="EMBL/GenBank/DDBJ databases">
        <title>The deep terrestrial virosphere.</title>
        <authorList>
            <person name="Holmfeldt K."/>
            <person name="Nilsson E."/>
            <person name="Simone D."/>
            <person name="Lopez-Fernandez M."/>
            <person name="Wu X."/>
            <person name="de Brujin I."/>
            <person name="Lundin D."/>
            <person name="Andersson A."/>
            <person name="Bertilsson S."/>
            <person name="Dopson M."/>
        </authorList>
    </citation>
    <scope>NUCLEOTIDE SEQUENCE</scope>
    <source>
        <strain evidence="3">MM415B03403</strain>
    </source>
</reference>
<dbReference type="SUPFAM" id="SSF53756">
    <property type="entry name" value="UDP-Glycosyltransferase/glycogen phosphorylase"/>
    <property type="match status" value="1"/>
</dbReference>
<feature type="domain" description="Glycosyl transferase family 1" evidence="2">
    <location>
        <begin position="185"/>
        <end position="372"/>
    </location>
</feature>
<name>A0A6M3LDT0_9ZZZZ</name>
<protein>
    <submittedName>
        <fullName evidence="3">Putative glycosyltransferase</fullName>
    </submittedName>
</protein>
<dbReference type="CDD" id="cd03801">
    <property type="entry name" value="GT4_PimA-like"/>
    <property type="match status" value="1"/>
</dbReference>
<proteinExistence type="predicted"/>
<dbReference type="Gene3D" id="3.40.50.2000">
    <property type="entry name" value="Glycogen Phosphorylase B"/>
    <property type="match status" value="2"/>
</dbReference>
<dbReference type="PANTHER" id="PTHR46401:SF2">
    <property type="entry name" value="GLYCOSYLTRANSFERASE WBBK-RELATED"/>
    <property type="match status" value="1"/>
</dbReference>
<keyword evidence="1 3" id="KW-0808">Transferase</keyword>
<evidence type="ECO:0000256" key="1">
    <source>
        <dbReference type="ARBA" id="ARBA00022679"/>
    </source>
</evidence>
<dbReference type="PANTHER" id="PTHR46401">
    <property type="entry name" value="GLYCOSYLTRANSFERASE WBBK-RELATED"/>
    <property type="match status" value="1"/>
</dbReference>
<dbReference type="Pfam" id="PF00534">
    <property type="entry name" value="Glycos_transf_1"/>
    <property type="match status" value="1"/>
</dbReference>
<accession>A0A6M3LDT0</accession>
<dbReference type="EMBL" id="MT142979">
    <property type="protein sequence ID" value="QJA91325.1"/>
    <property type="molecule type" value="Genomic_DNA"/>
</dbReference>
<evidence type="ECO:0000313" key="3">
    <source>
        <dbReference type="EMBL" id="QJA91325.1"/>
    </source>
</evidence>
<dbReference type="AlphaFoldDB" id="A0A6M3LDT0"/>
<dbReference type="InterPro" id="IPR001296">
    <property type="entry name" value="Glyco_trans_1"/>
</dbReference>
<gene>
    <name evidence="3" type="ORF">MM415B03403_0008</name>
</gene>
<sequence>MGDEMTEKPKIKVLIVTDSPILDTGMGIVHRNIGVGLHKKGFEVVSLAWSSEQSPGRNVPWRLYKTIKQDYYGSNIFDGIIKNERPDIVLTIGDIWTVDFIRNCKTRNLFQWVGYIAIDGKAYNNGIPPSWMETINDMECVITYTEYGKETILSSIPSLKDKIEIIPHGVDLTKFFPINKDKRMSIRKRHGFADDKILYLLVARNQFRKNIPEIFKAWARFTSDELYKDAILFPHMLFNDVYGYNLDELIKICGIKDSVSYFEQYAHGKNHQDTISDEDMNILYNISDVVVLLSGEGFGFPIVEAMACMKPLIVLNHSAGGELVGNKGELVDVDYYVTGIHLTERPYPSMESFIEKMKKLYFDEKLREQYGKECFSFIQEYSWDLVIEKWDRLLNKIANPFTDECKLERIS</sequence>
<dbReference type="GO" id="GO:0016757">
    <property type="term" value="F:glycosyltransferase activity"/>
    <property type="evidence" value="ECO:0007669"/>
    <property type="project" value="InterPro"/>
</dbReference>
<organism evidence="3">
    <name type="scientific">viral metagenome</name>
    <dbReference type="NCBI Taxonomy" id="1070528"/>
    <lineage>
        <taxon>unclassified sequences</taxon>
        <taxon>metagenomes</taxon>
        <taxon>organismal metagenomes</taxon>
    </lineage>
</organism>
<evidence type="ECO:0000259" key="2">
    <source>
        <dbReference type="Pfam" id="PF00534"/>
    </source>
</evidence>